<evidence type="ECO:0000313" key="2">
    <source>
        <dbReference type="Proteomes" id="UP000244005"/>
    </source>
</evidence>
<gene>
    <name evidence="1" type="ORF">MARPO_0128s0006</name>
</gene>
<dbReference type="EMBL" id="KZ772800">
    <property type="protein sequence ID" value="PTQ30182.1"/>
    <property type="molecule type" value="Genomic_DNA"/>
</dbReference>
<evidence type="ECO:0000313" key="1">
    <source>
        <dbReference type="EMBL" id="PTQ30182.1"/>
    </source>
</evidence>
<dbReference type="Proteomes" id="UP000244005">
    <property type="component" value="Unassembled WGS sequence"/>
</dbReference>
<keyword evidence="2" id="KW-1185">Reference proteome</keyword>
<protein>
    <submittedName>
        <fullName evidence="1">Uncharacterized protein</fullName>
    </submittedName>
</protein>
<reference evidence="2" key="1">
    <citation type="journal article" date="2017" name="Cell">
        <title>Insights into land plant evolution garnered from the Marchantia polymorpha genome.</title>
        <authorList>
            <person name="Bowman J.L."/>
            <person name="Kohchi T."/>
            <person name="Yamato K.T."/>
            <person name="Jenkins J."/>
            <person name="Shu S."/>
            <person name="Ishizaki K."/>
            <person name="Yamaoka S."/>
            <person name="Nishihama R."/>
            <person name="Nakamura Y."/>
            <person name="Berger F."/>
            <person name="Adam C."/>
            <person name="Aki S.S."/>
            <person name="Althoff F."/>
            <person name="Araki T."/>
            <person name="Arteaga-Vazquez M.A."/>
            <person name="Balasubrmanian S."/>
            <person name="Barry K."/>
            <person name="Bauer D."/>
            <person name="Boehm C.R."/>
            <person name="Briginshaw L."/>
            <person name="Caballero-Perez J."/>
            <person name="Catarino B."/>
            <person name="Chen F."/>
            <person name="Chiyoda S."/>
            <person name="Chovatia M."/>
            <person name="Davies K.M."/>
            <person name="Delmans M."/>
            <person name="Demura T."/>
            <person name="Dierschke T."/>
            <person name="Dolan L."/>
            <person name="Dorantes-Acosta A.E."/>
            <person name="Eklund D.M."/>
            <person name="Florent S.N."/>
            <person name="Flores-Sandoval E."/>
            <person name="Fujiyama A."/>
            <person name="Fukuzawa H."/>
            <person name="Galik B."/>
            <person name="Grimanelli D."/>
            <person name="Grimwood J."/>
            <person name="Grossniklaus U."/>
            <person name="Hamada T."/>
            <person name="Haseloff J."/>
            <person name="Hetherington A.J."/>
            <person name="Higo A."/>
            <person name="Hirakawa Y."/>
            <person name="Hundley H.N."/>
            <person name="Ikeda Y."/>
            <person name="Inoue K."/>
            <person name="Inoue S.I."/>
            <person name="Ishida S."/>
            <person name="Jia Q."/>
            <person name="Kakita M."/>
            <person name="Kanazawa T."/>
            <person name="Kawai Y."/>
            <person name="Kawashima T."/>
            <person name="Kennedy M."/>
            <person name="Kinose K."/>
            <person name="Kinoshita T."/>
            <person name="Kohara Y."/>
            <person name="Koide E."/>
            <person name="Komatsu K."/>
            <person name="Kopischke S."/>
            <person name="Kubo M."/>
            <person name="Kyozuka J."/>
            <person name="Lagercrantz U."/>
            <person name="Lin S.S."/>
            <person name="Lindquist E."/>
            <person name="Lipzen A.M."/>
            <person name="Lu C.W."/>
            <person name="De Luna E."/>
            <person name="Martienssen R.A."/>
            <person name="Minamino N."/>
            <person name="Mizutani M."/>
            <person name="Mizutani M."/>
            <person name="Mochizuki N."/>
            <person name="Monte I."/>
            <person name="Mosher R."/>
            <person name="Nagasaki H."/>
            <person name="Nakagami H."/>
            <person name="Naramoto S."/>
            <person name="Nishitani K."/>
            <person name="Ohtani M."/>
            <person name="Okamoto T."/>
            <person name="Okumura M."/>
            <person name="Phillips J."/>
            <person name="Pollak B."/>
            <person name="Reinders A."/>
            <person name="Rovekamp M."/>
            <person name="Sano R."/>
            <person name="Sawa S."/>
            <person name="Schmid M.W."/>
            <person name="Shirakawa M."/>
            <person name="Solano R."/>
            <person name="Spunde A."/>
            <person name="Suetsugu N."/>
            <person name="Sugano S."/>
            <person name="Sugiyama A."/>
            <person name="Sun R."/>
            <person name="Suzuki Y."/>
            <person name="Takenaka M."/>
            <person name="Takezawa D."/>
            <person name="Tomogane H."/>
            <person name="Tsuzuki M."/>
            <person name="Ueda T."/>
            <person name="Umeda M."/>
            <person name="Ward J.M."/>
            <person name="Watanabe Y."/>
            <person name="Yazaki K."/>
            <person name="Yokoyama R."/>
            <person name="Yoshitake Y."/>
            <person name="Yotsui I."/>
            <person name="Zachgo S."/>
            <person name="Schmutz J."/>
        </authorList>
    </citation>
    <scope>NUCLEOTIDE SEQUENCE [LARGE SCALE GENOMIC DNA]</scope>
    <source>
        <strain evidence="2">Tak-1</strain>
    </source>
</reference>
<dbReference type="AlphaFoldDB" id="A0A2R6W8P0"/>
<name>A0A2R6W8P0_MARPO</name>
<proteinExistence type="predicted"/>
<sequence>MLQRRVQLVAGFYEMGPSILLDSADYTNAEEVTGSTLRQFHRPCFLRGVVDERQFTVRTTVISGTY</sequence>
<accession>A0A2R6W8P0</accession>
<organism evidence="1 2">
    <name type="scientific">Marchantia polymorpha</name>
    <name type="common">Common liverwort</name>
    <name type="synonym">Marchantia aquatica</name>
    <dbReference type="NCBI Taxonomy" id="3197"/>
    <lineage>
        <taxon>Eukaryota</taxon>
        <taxon>Viridiplantae</taxon>
        <taxon>Streptophyta</taxon>
        <taxon>Embryophyta</taxon>
        <taxon>Marchantiophyta</taxon>
        <taxon>Marchantiopsida</taxon>
        <taxon>Marchantiidae</taxon>
        <taxon>Marchantiales</taxon>
        <taxon>Marchantiaceae</taxon>
        <taxon>Marchantia</taxon>
    </lineage>
</organism>